<dbReference type="CDD" id="cd03443">
    <property type="entry name" value="PaaI_thioesterase"/>
    <property type="match status" value="1"/>
</dbReference>
<dbReference type="AlphaFoldDB" id="A0A916Z581"/>
<reference evidence="2" key="2">
    <citation type="submission" date="2020-09" db="EMBL/GenBank/DDBJ databases">
        <authorList>
            <person name="Sun Q."/>
            <person name="Zhou Y."/>
        </authorList>
    </citation>
    <scope>NUCLEOTIDE SEQUENCE</scope>
    <source>
        <strain evidence="2">CGMCC 1.15360</strain>
    </source>
</reference>
<feature type="domain" description="Thioesterase" evidence="1">
    <location>
        <begin position="43"/>
        <end position="120"/>
    </location>
</feature>
<organism evidence="2 3">
    <name type="scientific">Croceicoccus mobilis</name>
    <dbReference type="NCBI Taxonomy" id="1703339"/>
    <lineage>
        <taxon>Bacteria</taxon>
        <taxon>Pseudomonadati</taxon>
        <taxon>Pseudomonadota</taxon>
        <taxon>Alphaproteobacteria</taxon>
        <taxon>Sphingomonadales</taxon>
        <taxon>Erythrobacteraceae</taxon>
        <taxon>Croceicoccus</taxon>
    </lineage>
</organism>
<evidence type="ECO:0000259" key="1">
    <source>
        <dbReference type="Pfam" id="PF03061"/>
    </source>
</evidence>
<dbReference type="Proteomes" id="UP000612349">
    <property type="component" value="Unassembled WGS sequence"/>
</dbReference>
<dbReference type="GO" id="GO:0016790">
    <property type="term" value="F:thiolester hydrolase activity"/>
    <property type="evidence" value="ECO:0007669"/>
    <property type="project" value="UniProtKB-ARBA"/>
</dbReference>
<protein>
    <recommendedName>
        <fullName evidence="1">Thioesterase domain-containing protein</fullName>
    </recommendedName>
</protein>
<keyword evidence="3" id="KW-1185">Reference proteome</keyword>
<name>A0A916Z581_9SPHN</name>
<dbReference type="EMBL" id="BMIP01000006">
    <property type="protein sequence ID" value="GGD76623.1"/>
    <property type="molecule type" value="Genomic_DNA"/>
</dbReference>
<sequence>MTWTIGAADHFVGSVLGRLFVRAESDGCARVRLEPLEHHRNVNGVYHGGAILSLIDSAIFPATMLLTGKTDLNVATIDLQTQFVAPGDLDRPLDALVTLTRETGRMTFTRGVVVQDDDVVASFTALQRKIAG</sequence>
<evidence type="ECO:0000313" key="3">
    <source>
        <dbReference type="Proteomes" id="UP000612349"/>
    </source>
</evidence>
<reference evidence="2" key="1">
    <citation type="journal article" date="2014" name="Int. J. Syst. Evol. Microbiol.">
        <title>Complete genome sequence of Corynebacterium casei LMG S-19264T (=DSM 44701T), isolated from a smear-ripened cheese.</title>
        <authorList>
            <consortium name="US DOE Joint Genome Institute (JGI-PGF)"/>
            <person name="Walter F."/>
            <person name="Albersmeier A."/>
            <person name="Kalinowski J."/>
            <person name="Ruckert C."/>
        </authorList>
    </citation>
    <scope>NUCLEOTIDE SEQUENCE</scope>
    <source>
        <strain evidence="2">CGMCC 1.15360</strain>
    </source>
</reference>
<proteinExistence type="predicted"/>
<evidence type="ECO:0000313" key="2">
    <source>
        <dbReference type="EMBL" id="GGD76623.1"/>
    </source>
</evidence>
<comment type="caution">
    <text evidence="2">The sequence shown here is derived from an EMBL/GenBank/DDBJ whole genome shotgun (WGS) entry which is preliminary data.</text>
</comment>
<dbReference type="InterPro" id="IPR029069">
    <property type="entry name" value="HotDog_dom_sf"/>
</dbReference>
<accession>A0A916Z581</accession>
<dbReference type="InterPro" id="IPR006683">
    <property type="entry name" value="Thioestr_dom"/>
</dbReference>
<gene>
    <name evidence="2" type="ORF">GCM10010990_27920</name>
</gene>
<dbReference type="Gene3D" id="3.10.129.10">
    <property type="entry name" value="Hotdog Thioesterase"/>
    <property type="match status" value="1"/>
</dbReference>
<dbReference type="RefSeq" id="WP_229665521.1">
    <property type="nucleotide sequence ID" value="NZ_BMIP01000006.1"/>
</dbReference>
<dbReference type="Pfam" id="PF03061">
    <property type="entry name" value="4HBT"/>
    <property type="match status" value="1"/>
</dbReference>
<dbReference type="SUPFAM" id="SSF54637">
    <property type="entry name" value="Thioesterase/thiol ester dehydrase-isomerase"/>
    <property type="match status" value="1"/>
</dbReference>